<dbReference type="OrthoDB" id="1917888at2759"/>
<dbReference type="Proteomes" id="UP000008143">
    <property type="component" value="Chromosome 2"/>
</dbReference>
<dbReference type="InterPro" id="IPR033333">
    <property type="entry name" value="FANCB"/>
</dbReference>
<reference evidence="2" key="1">
    <citation type="submission" date="2025-08" db="UniProtKB">
        <authorList>
            <consortium name="RefSeq"/>
        </authorList>
    </citation>
    <scope>IDENTIFICATION</scope>
</reference>
<sequence length="865" mass="95588">MEAGLHLMEKNQQIVSYNGDLLIFQIPDSKRICEASEKYKLLFFRKRFDRVSQTFIEQSLGQYSFPGTKSGVELVCINCVTDSRTGLNLPCVLLKTCKKKSSGATKCTLLLFHASSEVECFLKFRLDVDRLQDLQICDGPAVLWRYQEKLCYISRFTSGILTSPLSLTAIQWVGTVDGEGTIIFGTTDLSFQVADSITTGLHLDGTLKGTEFVLYAVEKQSTIPGICFLPHAYSTVLRCLQVCMMQKGNDRYETSVAAVSSKQLIWIENGTPKEVCQLPFENPCKLQVASTSRGDLLFIISFASGDVCAVQKDGFKVAATWQQVYTVLIDDFLGKGADQILLLFKYEPNSSPDLQSFKLTDCCEINYPTGESNCNVGTSYEDGFQENRLLTIQALESRLQAGLLSLQELQQDLELKYRVLRSSAEALINMVQGKESAVPCADKEGLVSLWDDIKGSPCPPSTEMCSSLPDECPVERIWQRVVDDLLVIGVKLSSSAYLSLSNVSLSLILDQTTAQLSPVTKCRTLELKLAVAPLINSSTVYQGEPIAKKQRISSLTADAVLEDSSGRQSCSPYENDLGNTVTAVTELSPLLALINTSCVLLLHARRRNQPDSLVKSEMLTVPCGRISLSTEDILKGKHTVNIFEHCQGCIEDLLAVLSTYLKCSLHISSPDCTLTSVKLWMIGHMQGEPVRHIPEIICSHIPGSLDGTLFIWNPESPCEGKLTIFARNKAVLLQCLCSLKSVLPPTCVLNIVKQEGTHCLAESLALSLEEELLALRSAIFTSASDVEEDLTLRSKMQKKPSSTITPLYDTKEDVERYREELLIEQEQSKLGANITIKSDQYRQLIAKVAQIQMNSDRIAGKLATL</sequence>
<protein>
    <submittedName>
        <fullName evidence="2">Fanconi anemia group B protein-like</fullName>
    </submittedName>
</protein>
<accession>A0A8J0QFL7</accession>
<dbReference type="RefSeq" id="NP_001190183.1">
    <property type="nucleotide sequence ID" value="NM_001203254.1"/>
</dbReference>
<dbReference type="PANTHER" id="PTHR28450">
    <property type="entry name" value="FANCONI ANEMIA GROUP B PROTEIN"/>
    <property type="match status" value="1"/>
</dbReference>
<evidence type="ECO:0000313" key="2">
    <source>
        <dbReference type="RefSeq" id="NP_001190183.1"/>
    </source>
</evidence>
<dbReference type="PANTHER" id="PTHR28450:SF1">
    <property type="entry name" value="FANCONI ANEMIA GROUP B PROTEIN"/>
    <property type="match status" value="1"/>
</dbReference>
<dbReference type="GO" id="GO:0043240">
    <property type="term" value="C:Fanconi anaemia nuclear complex"/>
    <property type="evidence" value="ECO:0000318"/>
    <property type="project" value="GO_Central"/>
</dbReference>
<name>A0A8J0QFL7_XENTR</name>
<evidence type="ECO:0000313" key="1">
    <source>
        <dbReference type="Proteomes" id="UP000008143"/>
    </source>
</evidence>
<dbReference type="GO" id="GO:0036297">
    <property type="term" value="P:interstrand cross-link repair"/>
    <property type="evidence" value="ECO:0007669"/>
    <property type="project" value="InterPro"/>
</dbReference>
<organism evidence="1 2">
    <name type="scientific">Xenopus tropicalis</name>
    <name type="common">Western clawed frog</name>
    <name type="synonym">Silurana tropicalis</name>
    <dbReference type="NCBI Taxonomy" id="8364"/>
    <lineage>
        <taxon>Eukaryota</taxon>
        <taxon>Metazoa</taxon>
        <taxon>Chordata</taxon>
        <taxon>Craniata</taxon>
        <taxon>Vertebrata</taxon>
        <taxon>Euteleostomi</taxon>
        <taxon>Amphibia</taxon>
        <taxon>Batrachia</taxon>
        <taxon>Anura</taxon>
        <taxon>Pipoidea</taxon>
        <taxon>Pipidae</taxon>
        <taxon>Xenopodinae</taxon>
        <taxon>Xenopus</taxon>
        <taxon>Silurana</taxon>
    </lineage>
</organism>
<keyword evidence="1" id="KW-1185">Reference proteome</keyword>
<dbReference type="GO" id="GO:2000042">
    <property type="term" value="P:negative regulation of double-strand break repair via homologous recombination"/>
    <property type="evidence" value="ECO:0000318"/>
    <property type="project" value="GO_Central"/>
</dbReference>
<dbReference type="AlphaFoldDB" id="A0A8J0QFL7"/>
<dbReference type="GO" id="GO:1905168">
    <property type="term" value="P:positive regulation of double-strand break repair via homologous recombination"/>
    <property type="evidence" value="ECO:0000318"/>
    <property type="project" value="GO_Central"/>
</dbReference>
<dbReference type="KEGG" id="xtr:100497907"/>
<gene>
    <name evidence="2" type="primary">LOC100497907</name>
</gene>
<proteinExistence type="predicted"/>
<dbReference type="GO" id="GO:1990414">
    <property type="term" value="P:replication-born double-strand break repair via sister chromatid exchange"/>
    <property type="evidence" value="ECO:0000318"/>
    <property type="project" value="GO_Central"/>
</dbReference>